<evidence type="ECO:0000256" key="4">
    <source>
        <dbReference type="ARBA" id="ARBA00022723"/>
    </source>
</evidence>
<evidence type="ECO:0000256" key="3">
    <source>
        <dbReference type="ARBA" id="ARBA00022679"/>
    </source>
</evidence>
<dbReference type="PANTHER" id="PTHR33447">
    <property type="entry name" value="GLUTATHIONE GAMMA-GLUTAMYLCYSTEINYLTRANSFERASE"/>
    <property type="match status" value="1"/>
</dbReference>
<dbReference type="InterPro" id="IPR038765">
    <property type="entry name" value="Papain-like_cys_pep_sf"/>
</dbReference>
<dbReference type="EMBL" id="JAATIQ010000903">
    <property type="protein sequence ID" value="KAF4346842.1"/>
    <property type="molecule type" value="Genomic_DNA"/>
</dbReference>
<dbReference type="GO" id="GO:0046938">
    <property type="term" value="P:phytochelatin biosynthetic process"/>
    <property type="evidence" value="ECO:0007669"/>
    <property type="project" value="InterPro"/>
</dbReference>
<name>A0A7J6DL98_CANSA</name>
<gene>
    <name evidence="7" type="ORF">G4B88_000142</name>
</gene>
<dbReference type="InterPro" id="IPR040409">
    <property type="entry name" value="PCS-like"/>
</dbReference>
<dbReference type="InterPro" id="IPR038156">
    <property type="entry name" value="PCS_N_sf"/>
</dbReference>
<dbReference type="Pfam" id="PF09328">
    <property type="entry name" value="Phytochelatin_C"/>
    <property type="match status" value="1"/>
</dbReference>
<accession>A0A7J6DL98</accession>
<dbReference type="PANTHER" id="PTHR33447:SF19">
    <property type="entry name" value="GLUTATHIONE GAMMA-GLUTAMYLCYSTEINYLTRANSFERASE"/>
    <property type="match status" value="1"/>
</dbReference>
<dbReference type="Pfam" id="PF05023">
    <property type="entry name" value="Phytochelatin"/>
    <property type="match status" value="1"/>
</dbReference>
<dbReference type="PROSITE" id="PS51443">
    <property type="entry name" value="PCS"/>
    <property type="match status" value="1"/>
</dbReference>
<dbReference type="EC" id="2.3.2.15" evidence="1"/>
<evidence type="ECO:0000259" key="6">
    <source>
        <dbReference type="PROSITE" id="PS51443"/>
    </source>
</evidence>
<dbReference type="Gene3D" id="3.90.70.30">
    <property type="entry name" value="Phytochelatin synthase, N-terminal domain"/>
    <property type="match status" value="1"/>
</dbReference>
<keyword evidence="3" id="KW-0808">Transferase</keyword>
<feature type="non-terminal residue" evidence="7">
    <location>
        <position position="1"/>
    </location>
</feature>
<keyword evidence="5" id="KW-0012">Acyltransferase</keyword>
<dbReference type="InterPro" id="IPR007719">
    <property type="entry name" value="PCS_N"/>
</dbReference>
<keyword evidence="2" id="KW-0104">Cadmium</keyword>
<evidence type="ECO:0000256" key="2">
    <source>
        <dbReference type="ARBA" id="ARBA00022539"/>
    </source>
</evidence>
<keyword evidence="8" id="KW-1185">Reference proteome</keyword>
<proteinExistence type="predicted"/>
<keyword evidence="4" id="KW-0479">Metal-binding</keyword>
<evidence type="ECO:0000256" key="1">
    <source>
        <dbReference type="ARBA" id="ARBA00012468"/>
    </source>
</evidence>
<evidence type="ECO:0000313" key="7">
    <source>
        <dbReference type="EMBL" id="KAF4346842.1"/>
    </source>
</evidence>
<dbReference type="GO" id="GO:0010273">
    <property type="term" value="P:detoxification of copper ion"/>
    <property type="evidence" value="ECO:0007669"/>
    <property type="project" value="TreeGrafter"/>
</dbReference>
<evidence type="ECO:0000313" key="8">
    <source>
        <dbReference type="Proteomes" id="UP000583929"/>
    </source>
</evidence>
<dbReference type="InterPro" id="IPR015407">
    <property type="entry name" value="Phytochelatin_synthase_C"/>
</dbReference>
<feature type="domain" description="Peptidase C83" evidence="6">
    <location>
        <begin position="1"/>
        <end position="158"/>
    </location>
</feature>
<dbReference type="GO" id="GO:0098849">
    <property type="term" value="P:cellular detoxification of cadmium ion"/>
    <property type="evidence" value="ECO:0007669"/>
    <property type="project" value="TreeGrafter"/>
</dbReference>
<protein>
    <recommendedName>
        <fullName evidence="1">glutathione gamma-glutamylcysteinyltransferase</fullName>
        <ecNumber evidence="1">2.3.2.15</ecNumber>
    </recommendedName>
</protein>
<sequence>MCRTCVDLGPWRWFDDSMLDCCEPLEKIKSEGITFGKVACLAHCNGAKVDAFRTNGSSIEEFRKFVILCAASENCHLITSYHRGHFKQSSRHESWNSVAMYLTEDVPLLLKLEDLKDIQHVLSVIFISPPADLREFIKWIAEIRILEDGNLILSEEEEERLTVKICFRIDLFFTFLIKWQSLIPLIGGAIGESSMDEEEKKE</sequence>
<dbReference type="GO" id="GO:0046872">
    <property type="term" value="F:metal ion binding"/>
    <property type="evidence" value="ECO:0007669"/>
    <property type="project" value="UniProtKB-KW"/>
</dbReference>
<dbReference type="GO" id="GO:0016756">
    <property type="term" value="F:glutathione gamma-glutamylcysteinyltransferase activity"/>
    <property type="evidence" value="ECO:0007669"/>
    <property type="project" value="UniProtKB-EC"/>
</dbReference>
<dbReference type="SUPFAM" id="SSF54001">
    <property type="entry name" value="Cysteine proteinases"/>
    <property type="match status" value="1"/>
</dbReference>
<dbReference type="Proteomes" id="UP000583929">
    <property type="component" value="Unassembled WGS sequence"/>
</dbReference>
<dbReference type="AlphaFoldDB" id="A0A7J6DL98"/>
<organism evidence="7 8">
    <name type="scientific">Cannabis sativa</name>
    <name type="common">Hemp</name>
    <name type="synonym">Marijuana</name>
    <dbReference type="NCBI Taxonomy" id="3483"/>
    <lineage>
        <taxon>Eukaryota</taxon>
        <taxon>Viridiplantae</taxon>
        <taxon>Streptophyta</taxon>
        <taxon>Embryophyta</taxon>
        <taxon>Tracheophyta</taxon>
        <taxon>Spermatophyta</taxon>
        <taxon>Magnoliopsida</taxon>
        <taxon>eudicotyledons</taxon>
        <taxon>Gunneridae</taxon>
        <taxon>Pentapetalae</taxon>
        <taxon>rosids</taxon>
        <taxon>fabids</taxon>
        <taxon>Rosales</taxon>
        <taxon>Cannabaceae</taxon>
        <taxon>Cannabis</taxon>
    </lineage>
</organism>
<reference evidence="7 8" key="1">
    <citation type="journal article" date="2020" name="bioRxiv">
        <title>Sequence and annotation of 42 cannabis genomes reveals extensive copy number variation in cannabinoid synthesis and pathogen resistance genes.</title>
        <authorList>
            <person name="Mckernan K.J."/>
            <person name="Helbert Y."/>
            <person name="Kane L.T."/>
            <person name="Ebling H."/>
            <person name="Zhang L."/>
            <person name="Liu B."/>
            <person name="Eaton Z."/>
            <person name="Mclaughlin S."/>
            <person name="Kingan S."/>
            <person name="Baybayan P."/>
            <person name="Concepcion G."/>
            <person name="Jordan M."/>
            <person name="Riva A."/>
            <person name="Barbazuk W."/>
            <person name="Harkins T."/>
        </authorList>
    </citation>
    <scope>NUCLEOTIDE SEQUENCE [LARGE SCALE GENOMIC DNA]</scope>
    <source>
        <strain evidence="8">cv. Jamaican Lion 4</strain>
        <tissue evidence="7">Leaf</tissue>
    </source>
</reference>
<comment type="caution">
    <text evidence="7">The sequence shown here is derived from an EMBL/GenBank/DDBJ whole genome shotgun (WGS) entry which is preliminary data.</text>
</comment>
<evidence type="ECO:0000256" key="5">
    <source>
        <dbReference type="ARBA" id="ARBA00023315"/>
    </source>
</evidence>